<feature type="transmembrane region" description="Helical" evidence="1">
    <location>
        <begin position="45"/>
        <end position="66"/>
    </location>
</feature>
<keyword evidence="1" id="KW-0472">Membrane</keyword>
<keyword evidence="1" id="KW-1133">Transmembrane helix</keyword>
<evidence type="ECO:0000313" key="2">
    <source>
        <dbReference type="EMBL" id="KWV71576.1"/>
    </source>
</evidence>
<dbReference type="AlphaFoldDB" id="A0A120FXJ1"/>
<proteinExistence type="predicted"/>
<dbReference type="PATRIC" id="fig|294.195.peg.5214"/>
<gene>
    <name evidence="2" type="ORF">PFL603g_04875</name>
</gene>
<protein>
    <submittedName>
        <fullName evidence="2">Uncharacterized protein</fullName>
    </submittedName>
</protein>
<dbReference type="EMBL" id="LCYC01000059">
    <property type="protein sequence ID" value="KWV71576.1"/>
    <property type="molecule type" value="Genomic_DNA"/>
</dbReference>
<evidence type="ECO:0000256" key="1">
    <source>
        <dbReference type="SAM" id="Phobius"/>
    </source>
</evidence>
<name>A0A120FXJ1_PSEFL</name>
<sequence length="159" mass="16775">MQRFDLAVHQHQGHFPLQFQQLVEVMAQGVHDQAFDVVRAQRRQVLALLLVIAVGVAYHQAVPVLAARGFDAVHHGNGVGVADIRHQHADQARAPTLEATGHLVGAITKFVDGLFDAQGDGIGEQGAVIADKARHAGLGYARALGDVEHGHAAALGGGE</sequence>
<evidence type="ECO:0000313" key="3">
    <source>
        <dbReference type="Proteomes" id="UP000063434"/>
    </source>
</evidence>
<organism evidence="2 3">
    <name type="scientific">Pseudomonas fluorescens</name>
    <dbReference type="NCBI Taxonomy" id="294"/>
    <lineage>
        <taxon>Bacteria</taxon>
        <taxon>Pseudomonadati</taxon>
        <taxon>Pseudomonadota</taxon>
        <taxon>Gammaproteobacteria</taxon>
        <taxon>Pseudomonadales</taxon>
        <taxon>Pseudomonadaceae</taxon>
        <taxon>Pseudomonas</taxon>
    </lineage>
</organism>
<accession>A0A120FXJ1</accession>
<reference evidence="2 3" key="1">
    <citation type="submission" date="2015-05" db="EMBL/GenBank/DDBJ databases">
        <title>A genomic and transcriptomic approach to investigate the blue pigment phenotype in Pseudomonas fluorescens.</title>
        <authorList>
            <person name="Andreani N.A."/>
            <person name="Cardazzo B."/>
        </authorList>
    </citation>
    <scope>NUCLEOTIDE SEQUENCE [LARGE SCALE GENOMIC DNA]</scope>
    <source>
        <strain evidence="2 3">Ps_40</strain>
    </source>
</reference>
<dbReference type="Proteomes" id="UP000063434">
    <property type="component" value="Unassembled WGS sequence"/>
</dbReference>
<keyword evidence="1" id="KW-0812">Transmembrane</keyword>
<comment type="caution">
    <text evidence="2">The sequence shown here is derived from an EMBL/GenBank/DDBJ whole genome shotgun (WGS) entry which is preliminary data.</text>
</comment>